<dbReference type="GO" id="GO:0019305">
    <property type="term" value="P:dTDP-rhamnose biosynthetic process"/>
    <property type="evidence" value="ECO:0007669"/>
    <property type="project" value="UniProtKB-UniPathway"/>
</dbReference>
<proteinExistence type="inferred from homology"/>
<dbReference type="PANTHER" id="PTHR10491:SF4">
    <property type="entry name" value="METHIONINE ADENOSYLTRANSFERASE 2 SUBUNIT BETA"/>
    <property type="match status" value="1"/>
</dbReference>
<comment type="cofactor">
    <cofactor evidence="6">
        <name>Mg(2+)</name>
        <dbReference type="ChEBI" id="CHEBI:18420"/>
    </cofactor>
    <text evidence="6">Binds 1 Mg(2+) ion per monomer.</text>
</comment>
<comment type="function">
    <text evidence="6">Catalyzes the reduction of dTDP-6-deoxy-L-lyxo-4-hexulose to yield dTDP-L-rhamnose.</text>
</comment>
<dbReference type="Proteomes" id="UP000428803">
    <property type="component" value="Chromosome"/>
</dbReference>
<evidence type="ECO:0000256" key="6">
    <source>
        <dbReference type="RuleBase" id="RU364082"/>
    </source>
</evidence>
<accession>A0A6I6LDH8</accession>
<comment type="catalytic activity">
    <reaction evidence="5 6">
        <text>dTDP-beta-L-rhamnose + NADP(+) = dTDP-4-dehydro-beta-L-rhamnose + NADPH + H(+)</text>
        <dbReference type="Rhea" id="RHEA:21796"/>
        <dbReference type="ChEBI" id="CHEBI:15378"/>
        <dbReference type="ChEBI" id="CHEBI:57510"/>
        <dbReference type="ChEBI" id="CHEBI:57783"/>
        <dbReference type="ChEBI" id="CHEBI:58349"/>
        <dbReference type="ChEBI" id="CHEBI:62830"/>
        <dbReference type="EC" id="1.1.1.133"/>
    </reaction>
</comment>
<name>A0A6I6LDH8_9SPHN</name>
<evidence type="ECO:0000256" key="1">
    <source>
        <dbReference type="ARBA" id="ARBA00004781"/>
    </source>
</evidence>
<dbReference type="GO" id="GO:0008831">
    <property type="term" value="F:dTDP-4-dehydrorhamnose reductase activity"/>
    <property type="evidence" value="ECO:0007669"/>
    <property type="project" value="UniProtKB-EC"/>
</dbReference>
<dbReference type="NCBIfam" id="TIGR01214">
    <property type="entry name" value="rmlD"/>
    <property type="match status" value="1"/>
</dbReference>
<dbReference type="EMBL" id="CP035733">
    <property type="protein sequence ID" value="QGY82016.1"/>
    <property type="molecule type" value="Genomic_DNA"/>
</dbReference>
<dbReference type="InterPro" id="IPR036291">
    <property type="entry name" value="NAD(P)-bd_dom_sf"/>
</dbReference>
<dbReference type="OrthoDB" id="9803892at2"/>
<evidence type="ECO:0000313" key="8">
    <source>
        <dbReference type="EMBL" id="QGY82016.1"/>
    </source>
</evidence>
<dbReference type="Pfam" id="PF04321">
    <property type="entry name" value="RmlD_sub_bind"/>
    <property type="match status" value="1"/>
</dbReference>
<evidence type="ECO:0000259" key="7">
    <source>
        <dbReference type="Pfam" id="PF04321"/>
    </source>
</evidence>
<dbReference type="CDD" id="cd05254">
    <property type="entry name" value="dTDP_HR_like_SDR_e"/>
    <property type="match status" value="1"/>
</dbReference>
<evidence type="ECO:0000313" key="9">
    <source>
        <dbReference type="Proteomes" id="UP000428803"/>
    </source>
</evidence>
<dbReference type="Gene3D" id="3.90.25.10">
    <property type="entry name" value="UDP-galactose 4-epimerase, domain 1"/>
    <property type="match status" value="1"/>
</dbReference>
<dbReference type="RefSeq" id="WP_158902834.1">
    <property type="nucleotide sequence ID" value="NZ_CP035733.1"/>
</dbReference>
<feature type="domain" description="RmlD-like substrate binding" evidence="7">
    <location>
        <begin position="4"/>
        <end position="285"/>
    </location>
</feature>
<sequence length="288" mass="31396">MGRWLVTGTTGQLGGAVAELSQDLDFEIFCPTRSEMDLSDPDAIRASMAAQNLDGVINCAAYTAVDKAESDAEIAHAVNGTAPAILAEECARRSIPIIHVSTDYVFDGTKQAPYDEDDPVNPLGIYGMTKLAGENAIRATGVQHAIVRTAWLLDPKGRNFLTTMLRLGGERDELQIVSDQVGNPTSVGDLAQAVLTIAQQLRDKSGTWHFVNQGEASWFELAAYIFKQAEKFGVRAPQLTPIPTTSYPTPARRPANSRLATRKLARDFGIEAQSWQHAVDSILEEHFR</sequence>
<dbReference type="Gene3D" id="3.40.50.720">
    <property type="entry name" value="NAD(P)-binding Rossmann-like Domain"/>
    <property type="match status" value="1"/>
</dbReference>
<dbReference type="InterPro" id="IPR029903">
    <property type="entry name" value="RmlD-like-bd"/>
</dbReference>
<keyword evidence="6" id="KW-0521">NADP</keyword>
<dbReference type="AlphaFoldDB" id="A0A6I6LDH8"/>
<evidence type="ECO:0000256" key="4">
    <source>
        <dbReference type="ARBA" id="ARBA00017099"/>
    </source>
</evidence>
<evidence type="ECO:0000256" key="3">
    <source>
        <dbReference type="ARBA" id="ARBA00012929"/>
    </source>
</evidence>
<evidence type="ECO:0000256" key="5">
    <source>
        <dbReference type="ARBA" id="ARBA00048200"/>
    </source>
</evidence>
<keyword evidence="9" id="KW-1185">Reference proteome</keyword>
<comment type="similarity">
    <text evidence="2 6">Belongs to the dTDP-4-dehydrorhamnose reductase family.</text>
</comment>
<dbReference type="InterPro" id="IPR005913">
    <property type="entry name" value="dTDP_dehydrorham_reduct"/>
</dbReference>
<comment type="pathway">
    <text evidence="1 6">Carbohydrate biosynthesis; dTDP-L-rhamnose biosynthesis.</text>
</comment>
<dbReference type="KEGG" id="slaa:EUU25_16170"/>
<dbReference type="PANTHER" id="PTHR10491">
    <property type="entry name" value="DTDP-4-DEHYDRORHAMNOSE REDUCTASE"/>
    <property type="match status" value="1"/>
</dbReference>
<organism evidence="8 9">
    <name type="scientific">Sphingorhabdus lacus</name>
    <dbReference type="NCBI Taxonomy" id="392610"/>
    <lineage>
        <taxon>Bacteria</taxon>
        <taxon>Pseudomonadati</taxon>
        <taxon>Pseudomonadota</taxon>
        <taxon>Alphaproteobacteria</taxon>
        <taxon>Sphingomonadales</taxon>
        <taxon>Sphingomonadaceae</taxon>
        <taxon>Sphingorhabdus</taxon>
    </lineage>
</organism>
<protein>
    <recommendedName>
        <fullName evidence="4 6">dTDP-4-dehydrorhamnose reductase</fullName>
        <ecNumber evidence="3 6">1.1.1.133</ecNumber>
    </recommendedName>
</protein>
<evidence type="ECO:0000256" key="2">
    <source>
        <dbReference type="ARBA" id="ARBA00010944"/>
    </source>
</evidence>
<dbReference type="SUPFAM" id="SSF51735">
    <property type="entry name" value="NAD(P)-binding Rossmann-fold domains"/>
    <property type="match status" value="1"/>
</dbReference>
<gene>
    <name evidence="8" type="primary">rfbD</name>
    <name evidence="8" type="ORF">EUU25_16170</name>
</gene>
<keyword evidence="6 8" id="KW-0560">Oxidoreductase</keyword>
<dbReference type="EC" id="1.1.1.133" evidence="3 6"/>
<dbReference type="UniPathway" id="UPA00124"/>
<reference evidence="9" key="1">
    <citation type="submission" date="2019-01" db="EMBL/GenBank/DDBJ databases">
        <title>Sphingorhabdus lacus sp.nov., isolated from an oligotrophic freshwater lake.</title>
        <authorList>
            <person name="Park M."/>
        </authorList>
    </citation>
    <scope>NUCLEOTIDE SEQUENCE [LARGE SCALE GENOMIC DNA]</scope>
    <source>
        <strain evidence="9">IMCC1753</strain>
    </source>
</reference>